<feature type="chain" id="PRO_5043313557" evidence="6">
    <location>
        <begin position="20"/>
        <end position="246"/>
    </location>
</feature>
<proteinExistence type="inferred from homology"/>
<dbReference type="InterPro" id="IPR011250">
    <property type="entry name" value="OMP/PagP_B-barrel"/>
</dbReference>
<gene>
    <name evidence="8" type="ORF">ABEG18_22425</name>
</gene>
<sequence>MRSLPLALAGVLAASTAFAADLPSRKYEAPAPVVYAPVFTWTGFYIGLNAGGAFANSRDVTFLNTRTGVATSFGSGDNSGFVGGVQAGYNWQFGSFVAGVEADIDYADLGRNHNDFGVVYYDAFGTPYGVGRGSSNHIFGTVRGRIGYAFDRALFYVTGGLAYAGFGGGGFFNNNDNVKAGWTIGGGLEYAFTPNWTAKIEGLYVNIDRGNNDGNLVYTAARVPVTVSSGKNNDAGVVRVGVNYKF</sequence>
<evidence type="ECO:0000256" key="2">
    <source>
        <dbReference type="ARBA" id="ARBA00022729"/>
    </source>
</evidence>
<dbReference type="GO" id="GO:0009279">
    <property type="term" value="C:cell outer membrane"/>
    <property type="evidence" value="ECO:0007669"/>
    <property type="project" value="UniProtKB-SubCell"/>
</dbReference>
<evidence type="ECO:0000256" key="4">
    <source>
        <dbReference type="ARBA" id="ARBA00023237"/>
    </source>
</evidence>
<dbReference type="AlphaFoldDB" id="A0AAU7JDX2"/>
<keyword evidence="3" id="KW-0472">Membrane</keyword>
<organism evidence="8">
    <name type="scientific">Alsobacter sp. KACC 23698</name>
    <dbReference type="NCBI Taxonomy" id="3149229"/>
    <lineage>
        <taxon>Bacteria</taxon>
        <taxon>Pseudomonadati</taxon>
        <taxon>Pseudomonadota</taxon>
        <taxon>Alphaproteobacteria</taxon>
        <taxon>Hyphomicrobiales</taxon>
        <taxon>Alsobacteraceae</taxon>
        <taxon>Alsobacter</taxon>
    </lineage>
</organism>
<evidence type="ECO:0000259" key="7">
    <source>
        <dbReference type="Pfam" id="PF13505"/>
    </source>
</evidence>
<keyword evidence="4" id="KW-0998">Cell outer membrane</keyword>
<comment type="subcellular location">
    <subcellularLocation>
        <location evidence="1">Cell outer membrane</location>
    </subcellularLocation>
</comment>
<comment type="similarity">
    <text evidence="5">Belongs to the Omp25/RopB family.</text>
</comment>
<dbReference type="InterPro" id="IPR051692">
    <property type="entry name" value="OMP-like"/>
</dbReference>
<dbReference type="EMBL" id="CP157484">
    <property type="protein sequence ID" value="XBO38427.1"/>
    <property type="molecule type" value="Genomic_DNA"/>
</dbReference>
<feature type="domain" description="Outer membrane protein beta-barrel" evidence="7">
    <location>
        <begin position="40"/>
        <end position="246"/>
    </location>
</feature>
<reference evidence="8" key="1">
    <citation type="submission" date="2024-05" db="EMBL/GenBank/DDBJ databases">
        <authorList>
            <person name="Kim S."/>
            <person name="Heo J."/>
            <person name="Choi H."/>
            <person name="Choi Y."/>
            <person name="Kwon S.-W."/>
            <person name="Kim Y."/>
        </authorList>
    </citation>
    <scope>NUCLEOTIDE SEQUENCE</scope>
    <source>
        <strain evidence="8">KACC 23698</strain>
    </source>
</reference>
<dbReference type="Gene3D" id="2.40.160.20">
    <property type="match status" value="1"/>
</dbReference>
<evidence type="ECO:0000256" key="5">
    <source>
        <dbReference type="ARBA" id="ARBA00038306"/>
    </source>
</evidence>
<dbReference type="PANTHER" id="PTHR34001:SF3">
    <property type="entry name" value="BLL7405 PROTEIN"/>
    <property type="match status" value="1"/>
</dbReference>
<protein>
    <submittedName>
        <fullName evidence="8">Outer membrane beta-barrel protein</fullName>
    </submittedName>
</protein>
<accession>A0AAU7JDX2</accession>
<evidence type="ECO:0000313" key="8">
    <source>
        <dbReference type="EMBL" id="XBO38427.1"/>
    </source>
</evidence>
<evidence type="ECO:0000256" key="1">
    <source>
        <dbReference type="ARBA" id="ARBA00004442"/>
    </source>
</evidence>
<dbReference type="SUPFAM" id="SSF56925">
    <property type="entry name" value="OMPA-like"/>
    <property type="match status" value="1"/>
</dbReference>
<dbReference type="PANTHER" id="PTHR34001">
    <property type="entry name" value="BLL7405 PROTEIN"/>
    <property type="match status" value="1"/>
</dbReference>
<dbReference type="Pfam" id="PF13505">
    <property type="entry name" value="OMP_b-brl"/>
    <property type="match status" value="1"/>
</dbReference>
<keyword evidence="2 6" id="KW-0732">Signal</keyword>
<dbReference type="RefSeq" id="WP_406855263.1">
    <property type="nucleotide sequence ID" value="NZ_CP157484.1"/>
</dbReference>
<evidence type="ECO:0000256" key="6">
    <source>
        <dbReference type="SAM" id="SignalP"/>
    </source>
</evidence>
<name>A0AAU7JDX2_9HYPH</name>
<evidence type="ECO:0000256" key="3">
    <source>
        <dbReference type="ARBA" id="ARBA00023136"/>
    </source>
</evidence>
<dbReference type="InterPro" id="IPR027385">
    <property type="entry name" value="Beta-barrel_OMP"/>
</dbReference>
<feature type="signal peptide" evidence="6">
    <location>
        <begin position="1"/>
        <end position="19"/>
    </location>
</feature>